<dbReference type="GO" id="GO:0004553">
    <property type="term" value="F:hydrolase activity, hydrolyzing O-glycosyl compounds"/>
    <property type="evidence" value="ECO:0007669"/>
    <property type="project" value="InterPro"/>
</dbReference>
<dbReference type="GO" id="GO:0071555">
    <property type="term" value="P:cell wall organization"/>
    <property type="evidence" value="ECO:0007669"/>
    <property type="project" value="UniProtKB-KW"/>
</dbReference>
<evidence type="ECO:0000256" key="5">
    <source>
        <dbReference type="ARBA" id="ARBA00022523"/>
    </source>
</evidence>
<feature type="compositionally biased region" description="Basic residues" evidence="13">
    <location>
        <begin position="396"/>
        <end position="417"/>
    </location>
</feature>
<dbReference type="Pfam" id="PF06955">
    <property type="entry name" value="XET_C"/>
    <property type="match status" value="1"/>
</dbReference>
<dbReference type="GO" id="GO:0044042">
    <property type="term" value="P:glucan metabolic process"/>
    <property type="evidence" value="ECO:0007669"/>
    <property type="project" value="InterPro"/>
</dbReference>
<evidence type="ECO:0000313" key="18">
    <source>
        <dbReference type="Proteomes" id="UP000836841"/>
    </source>
</evidence>
<keyword evidence="10" id="KW-0326">Glycosidase</keyword>
<evidence type="ECO:0000256" key="7">
    <source>
        <dbReference type="ARBA" id="ARBA00022679"/>
    </source>
</evidence>
<evidence type="ECO:0000256" key="4">
    <source>
        <dbReference type="ARBA" id="ARBA00022512"/>
    </source>
</evidence>
<evidence type="ECO:0000256" key="2">
    <source>
        <dbReference type="ARBA" id="ARBA00004271"/>
    </source>
</evidence>
<gene>
    <name evidence="17" type="ORF">TAV2_LOCUS4923</name>
</gene>
<dbReference type="AlphaFoldDB" id="A0AAU9RMN7"/>
<sequence length="427" mass="48402">TIPPLSLLFFSLLIVANFRIYLINPVDRDQINTDLTDQPIPLQQVSGEEKLQQTEETRQLVEHTRQQVEETTQQLLSESANVSSGDWEDKPEETSYDISTTTVSTGDNNLVTAFGIPTITFSQGYAPLFSDFNILRSTDDRTVSLLLKHTRFCPYMQRDWSGFISADYYDYAAKELYMITSHITNYHFMFITLVQTSNVNIYDKTHDELDFEFLGNIHGKPWKFQTNLYGNGSTHRAEKSVITCGSIRPKKSIGGGPQRGHGPGLPFKAMSLYATIWDASSWATNGGKYKVQYRYQPFVAEFSELALAGCTIDPSQPAQAAGCADKIAELDTADFATITPEGRQAMLQFRTKHMYYSYCYDTLRYNVTPPECVIVPAEQEIFNEKGRLKGVTNIKFGRRRHRGRRRGVAPKKAKRREPRVDSDGAKE</sequence>
<feature type="chain" id="PRO_5043538318" description="xyloglucan:xyloglucosyl transferase" evidence="14">
    <location>
        <begin position="29"/>
        <end position="427"/>
    </location>
</feature>
<feature type="non-terminal residue" evidence="17">
    <location>
        <position position="427"/>
    </location>
</feature>
<keyword evidence="8 14" id="KW-0732">Signal</keyword>
<dbReference type="GO" id="GO:0048046">
    <property type="term" value="C:apoplast"/>
    <property type="evidence" value="ECO:0007669"/>
    <property type="project" value="UniProtKB-SubCell"/>
</dbReference>
<feature type="domain" description="Xyloglucan endo-transglycosylase C-terminal" evidence="16">
    <location>
        <begin position="336"/>
        <end position="372"/>
    </location>
</feature>
<dbReference type="SUPFAM" id="SSF49899">
    <property type="entry name" value="Concanavalin A-like lectins/glucanases"/>
    <property type="match status" value="1"/>
</dbReference>
<protein>
    <recommendedName>
        <fullName evidence="3">xyloglucan:xyloglucosyl transferase</fullName>
        <ecNumber evidence="3">2.4.1.207</ecNumber>
    </recommendedName>
</protein>
<dbReference type="InterPro" id="IPR044791">
    <property type="entry name" value="Beta-glucanase/XTH"/>
</dbReference>
<comment type="caution">
    <text evidence="17">The sequence shown here is derived from an EMBL/GenBank/DDBJ whole genome shotgun (WGS) entry which is preliminary data.</text>
</comment>
<name>A0AAU9RMN7_THLAR</name>
<feature type="signal peptide" evidence="14">
    <location>
        <begin position="1"/>
        <end position="28"/>
    </location>
</feature>
<evidence type="ECO:0000259" key="16">
    <source>
        <dbReference type="Pfam" id="PF06955"/>
    </source>
</evidence>
<dbReference type="GO" id="GO:0016762">
    <property type="term" value="F:xyloglucan:xyloglucosyl transferase activity"/>
    <property type="evidence" value="ECO:0007669"/>
    <property type="project" value="UniProtKB-EC"/>
</dbReference>
<feature type="domain" description="GH16" evidence="15">
    <location>
        <begin position="139"/>
        <end position="240"/>
    </location>
</feature>
<dbReference type="InterPro" id="IPR013320">
    <property type="entry name" value="ConA-like_dom_sf"/>
</dbReference>
<dbReference type="PANTHER" id="PTHR31062">
    <property type="entry name" value="XYLOGLUCAN ENDOTRANSGLUCOSYLASE/HYDROLASE PROTEIN 8-RELATED"/>
    <property type="match status" value="1"/>
</dbReference>
<evidence type="ECO:0000256" key="13">
    <source>
        <dbReference type="SAM" id="MobiDB-lite"/>
    </source>
</evidence>
<evidence type="ECO:0000256" key="6">
    <source>
        <dbReference type="ARBA" id="ARBA00022525"/>
    </source>
</evidence>
<dbReference type="Proteomes" id="UP000836841">
    <property type="component" value="Unassembled WGS sequence"/>
</dbReference>
<keyword evidence="7" id="KW-0808">Transferase</keyword>
<feature type="compositionally biased region" description="Basic and acidic residues" evidence="13">
    <location>
        <begin position="418"/>
        <end position="427"/>
    </location>
</feature>
<accession>A0AAU9RMN7</accession>
<keyword evidence="9" id="KW-0378">Hydrolase</keyword>
<keyword evidence="6" id="KW-0964">Secreted</keyword>
<comment type="catalytic activity">
    <reaction evidence="12">
        <text>breaks a beta-(1-&gt;4) bond in the backbone of a xyloglucan and transfers the xyloglucanyl segment on to O-4 of the non-reducing terminal glucose residue of an acceptor, which can be a xyloglucan or an oligosaccharide of xyloglucan.</text>
        <dbReference type="EC" id="2.4.1.207"/>
    </reaction>
</comment>
<organism evidence="17 18">
    <name type="scientific">Thlaspi arvense</name>
    <name type="common">Field penny-cress</name>
    <dbReference type="NCBI Taxonomy" id="13288"/>
    <lineage>
        <taxon>Eukaryota</taxon>
        <taxon>Viridiplantae</taxon>
        <taxon>Streptophyta</taxon>
        <taxon>Embryophyta</taxon>
        <taxon>Tracheophyta</taxon>
        <taxon>Spermatophyta</taxon>
        <taxon>Magnoliopsida</taxon>
        <taxon>eudicotyledons</taxon>
        <taxon>Gunneridae</taxon>
        <taxon>Pentapetalae</taxon>
        <taxon>rosids</taxon>
        <taxon>malvids</taxon>
        <taxon>Brassicales</taxon>
        <taxon>Brassicaceae</taxon>
        <taxon>Thlaspideae</taxon>
        <taxon>Thlaspi</taxon>
    </lineage>
</organism>
<proteinExistence type="predicted"/>
<evidence type="ECO:0000256" key="12">
    <source>
        <dbReference type="ARBA" id="ARBA00034022"/>
    </source>
</evidence>
<dbReference type="EC" id="2.4.1.207" evidence="3"/>
<reference evidence="17 18" key="1">
    <citation type="submission" date="2022-03" db="EMBL/GenBank/DDBJ databases">
        <authorList>
            <person name="Nunn A."/>
            <person name="Chopra R."/>
            <person name="Nunn A."/>
            <person name="Contreras Garrido A."/>
        </authorList>
    </citation>
    <scope>NUCLEOTIDE SEQUENCE [LARGE SCALE GENOMIC DNA]</scope>
</reference>
<evidence type="ECO:0000256" key="1">
    <source>
        <dbReference type="ARBA" id="ARBA00004191"/>
    </source>
</evidence>
<dbReference type="InterPro" id="IPR010713">
    <property type="entry name" value="XET_C"/>
</dbReference>
<evidence type="ECO:0000256" key="3">
    <source>
        <dbReference type="ARBA" id="ARBA00012152"/>
    </source>
</evidence>
<dbReference type="EMBL" id="CAJVSB020000235">
    <property type="protein sequence ID" value="CAH2042951.1"/>
    <property type="molecule type" value="Genomic_DNA"/>
</dbReference>
<evidence type="ECO:0000256" key="14">
    <source>
        <dbReference type="SAM" id="SignalP"/>
    </source>
</evidence>
<dbReference type="InterPro" id="IPR000757">
    <property type="entry name" value="Beta-glucanase-like"/>
</dbReference>
<evidence type="ECO:0000256" key="11">
    <source>
        <dbReference type="ARBA" id="ARBA00023316"/>
    </source>
</evidence>
<feature type="compositionally biased region" description="Polar residues" evidence="13">
    <location>
        <begin position="72"/>
        <end position="84"/>
    </location>
</feature>
<keyword evidence="5" id="KW-0052">Apoplast</keyword>
<evidence type="ECO:0000256" key="9">
    <source>
        <dbReference type="ARBA" id="ARBA00022801"/>
    </source>
</evidence>
<keyword evidence="18" id="KW-1185">Reference proteome</keyword>
<evidence type="ECO:0000259" key="15">
    <source>
        <dbReference type="Pfam" id="PF00722"/>
    </source>
</evidence>
<keyword evidence="4" id="KW-0134">Cell wall</keyword>
<evidence type="ECO:0000313" key="17">
    <source>
        <dbReference type="EMBL" id="CAH2042951.1"/>
    </source>
</evidence>
<dbReference type="Pfam" id="PF00722">
    <property type="entry name" value="Glyco_hydro_16"/>
    <property type="match status" value="1"/>
</dbReference>
<evidence type="ECO:0000256" key="10">
    <source>
        <dbReference type="ARBA" id="ARBA00023295"/>
    </source>
</evidence>
<dbReference type="Gene3D" id="2.60.120.200">
    <property type="match status" value="2"/>
</dbReference>
<comment type="subcellular location">
    <subcellularLocation>
        <location evidence="1">Secreted</location>
        <location evidence="1">Cell wall</location>
    </subcellularLocation>
    <subcellularLocation>
        <location evidence="2">Secreted</location>
        <location evidence="2">Extracellular space</location>
        <location evidence="2">Apoplast</location>
    </subcellularLocation>
</comment>
<keyword evidence="11" id="KW-0961">Cell wall biogenesis/degradation</keyword>
<feature type="non-terminal residue" evidence="17">
    <location>
        <position position="1"/>
    </location>
</feature>
<feature type="region of interest" description="Disordered" evidence="13">
    <location>
        <begin position="72"/>
        <end position="94"/>
    </location>
</feature>
<feature type="region of interest" description="Disordered" evidence="13">
    <location>
        <begin position="395"/>
        <end position="427"/>
    </location>
</feature>
<evidence type="ECO:0000256" key="8">
    <source>
        <dbReference type="ARBA" id="ARBA00022729"/>
    </source>
</evidence>